<evidence type="ECO:0000313" key="2">
    <source>
        <dbReference type="EMBL" id="RIV34581.1"/>
    </source>
</evidence>
<proteinExistence type="predicted"/>
<dbReference type="Pfam" id="PF00903">
    <property type="entry name" value="Glyoxalase"/>
    <property type="match status" value="1"/>
</dbReference>
<dbReference type="RefSeq" id="WP_119579115.1">
    <property type="nucleotide sequence ID" value="NZ_QXEC01000026.1"/>
</dbReference>
<keyword evidence="3" id="KW-1185">Reference proteome</keyword>
<comment type="caution">
    <text evidence="2">The sequence shown here is derived from an EMBL/GenBank/DDBJ whole genome shotgun (WGS) entry which is preliminary data.</text>
</comment>
<evidence type="ECO:0000259" key="1">
    <source>
        <dbReference type="PROSITE" id="PS51819"/>
    </source>
</evidence>
<organism evidence="2 3">
    <name type="scientific">Micromonospora radicis</name>
    <dbReference type="NCBI Taxonomy" id="1894971"/>
    <lineage>
        <taxon>Bacteria</taxon>
        <taxon>Bacillati</taxon>
        <taxon>Actinomycetota</taxon>
        <taxon>Actinomycetes</taxon>
        <taxon>Micromonosporales</taxon>
        <taxon>Micromonosporaceae</taxon>
        <taxon>Micromonospora</taxon>
    </lineage>
</organism>
<dbReference type="EMBL" id="QXEC01000026">
    <property type="protein sequence ID" value="RIV34581.1"/>
    <property type="molecule type" value="Genomic_DNA"/>
</dbReference>
<feature type="domain" description="VOC" evidence="1">
    <location>
        <begin position="5"/>
        <end position="164"/>
    </location>
</feature>
<accession>A0A418MQ04</accession>
<dbReference type="Gene3D" id="3.10.180.10">
    <property type="entry name" value="2,3-Dihydroxybiphenyl 1,2-Dioxygenase, domain 1"/>
    <property type="match status" value="1"/>
</dbReference>
<reference evidence="2 3" key="1">
    <citation type="submission" date="2018-08" db="EMBL/GenBank/DDBJ databases">
        <title>Jishengella sp. nov., isolated from a root of Azadirachta indica A. Juss. var. siamensis Valenton.</title>
        <authorList>
            <person name="Kuncharoen N."/>
            <person name="Tanasupawat S."/>
            <person name="Kudo T."/>
            <person name="Ohkuma M."/>
        </authorList>
    </citation>
    <scope>NUCLEOTIDE SEQUENCE [LARGE SCALE GENOMIC DNA]</scope>
    <source>
        <strain evidence="2 3">AZ1-13</strain>
    </source>
</reference>
<sequence>MGISRIYLQTINCTDLDVSLEFYTQVFGFVDVTPERDAALQADLENNVYPALFGVDGPVAFREAYLAETEGKPGDALIHLFQWRTPAPVGRNAYPTSNHVGLVRTQFQVDDFDGVRQRLIARGAKFYADEFEWLGAGNSANPPKPSRLISALDPDGVMMQIKAR</sequence>
<evidence type="ECO:0000313" key="3">
    <source>
        <dbReference type="Proteomes" id="UP000283832"/>
    </source>
</evidence>
<dbReference type="OrthoDB" id="115162at2"/>
<dbReference type="AlphaFoldDB" id="A0A418MQ04"/>
<dbReference type="Proteomes" id="UP000283832">
    <property type="component" value="Unassembled WGS sequence"/>
</dbReference>
<dbReference type="InterPro" id="IPR037523">
    <property type="entry name" value="VOC_core"/>
</dbReference>
<name>A0A418MQ04_9ACTN</name>
<gene>
    <name evidence="2" type="ORF">D2L64_21990</name>
</gene>
<protein>
    <recommendedName>
        <fullName evidence="1">VOC domain-containing protein</fullName>
    </recommendedName>
</protein>
<dbReference type="SUPFAM" id="SSF54593">
    <property type="entry name" value="Glyoxalase/Bleomycin resistance protein/Dihydroxybiphenyl dioxygenase"/>
    <property type="match status" value="1"/>
</dbReference>
<dbReference type="InterPro" id="IPR004360">
    <property type="entry name" value="Glyas_Fos-R_dOase_dom"/>
</dbReference>
<dbReference type="InterPro" id="IPR029068">
    <property type="entry name" value="Glyas_Bleomycin-R_OHBP_Dase"/>
</dbReference>
<dbReference type="PROSITE" id="PS51819">
    <property type="entry name" value="VOC"/>
    <property type="match status" value="1"/>
</dbReference>